<feature type="signal peptide" evidence="1">
    <location>
        <begin position="1"/>
        <end position="30"/>
    </location>
</feature>
<accession>A0A127JQR2</accession>
<keyword evidence="3" id="KW-1185">Reference proteome</keyword>
<organism evidence="2 3">
    <name type="scientific">Ramlibacter tataouinensis</name>
    <dbReference type="NCBI Taxonomy" id="94132"/>
    <lineage>
        <taxon>Bacteria</taxon>
        <taxon>Pseudomonadati</taxon>
        <taxon>Pseudomonadota</taxon>
        <taxon>Betaproteobacteria</taxon>
        <taxon>Burkholderiales</taxon>
        <taxon>Comamonadaceae</taxon>
        <taxon>Ramlibacter</taxon>
    </lineage>
</organism>
<gene>
    <name evidence="2" type="ORF">UC35_05030</name>
</gene>
<protein>
    <recommendedName>
        <fullName evidence="4">Lipoprotein</fullName>
    </recommendedName>
</protein>
<evidence type="ECO:0008006" key="4">
    <source>
        <dbReference type="Google" id="ProtNLM"/>
    </source>
</evidence>
<reference evidence="2 3" key="1">
    <citation type="journal article" date="2014" name="Int. J. Syst. Evol. Microbiol.">
        <title>Ramlibacter solisilvae sp. nov., isolated from forest soil, and emended description of the genus Ramlibacter.</title>
        <authorList>
            <person name="Lee H.J."/>
            <person name="Lee S.H."/>
            <person name="Lee S.S."/>
            <person name="Lee J.S."/>
            <person name="Kim Y."/>
            <person name="Kim S.C."/>
            <person name="Jeon C.O."/>
        </authorList>
    </citation>
    <scope>NUCLEOTIDE SEQUENCE [LARGE SCALE GENOMIC DNA]</scope>
    <source>
        <strain evidence="2 3">5-10</strain>
    </source>
</reference>
<dbReference type="EMBL" id="CP010951">
    <property type="protein sequence ID" value="AMO22378.1"/>
    <property type="molecule type" value="Genomic_DNA"/>
</dbReference>
<evidence type="ECO:0000313" key="2">
    <source>
        <dbReference type="EMBL" id="AMO22378.1"/>
    </source>
</evidence>
<dbReference type="RefSeq" id="WP_061496793.1">
    <property type="nucleotide sequence ID" value="NZ_CP010951.1"/>
</dbReference>
<evidence type="ECO:0000256" key="1">
    <source>
        <dbReference type="SAM" id="SignalP"/>
    </source>
</evidence>
<feature type="chain" id="PRO_5007449629" description="Lipoprotein" evidence="1">
    <location>
        <begin position="31"/>
        <end position="118"/>
    </location>
</feature>
<name>A0A127JQR2_9BURK</name>
<dbReference type="Proteomes" id="UP000070433">
    <property type="component" value="Chromosome"/>
</dbReference>
<dbReference type="AlphaFoldDB" id="A0A127JQR2"/>
<sequence length="118" mass="12867">MMSTARTRFTCLASLAACLAGCVGPTLQSAYQFQQHPGVAMEVWWQYSPDGVAYTVSNLVNRGSVDKCAWTDQQPSRVLRAGETWTVSQVQGPGNVGVSNVMSFDPSCVNAKRDYGRR</sequence>
<evidence type="ECO:0000313" key="3">
    <source>
        <dbReference type="Proteomes" id="UP000070433"/>
    </source>
</evidence>
<proteinExistence type="predicted"/>
<keyword evidence="1" id="KW-0732">Signal</keyword>